<accession>A0ABD5QNU2</accession>
<feature type="transmembrane region" description="Helical" evidence="1">
    <location>
        <begin position="289"/>
        <end position="310"/>
    </location>
</feature>
<evidence type="ECO:0000256" key="1">
    <source>
        <dbReference type="SAM" id="Phobius"/>
    </source>
</evidence>
<feature type="transmembrane region" description="Helical" evidence="1">
    <location>
        <begin position="12"/>
        <end position="35"/>
    </location>
</feature>
<comment type="caution">
    <text evidence="3">The sequence shown here is derived from an EMBL/GenBank/DDBJ whole genome shotgun (WGS) entry which is preliminary data.</text>
</comment>
<evidence type="ECO:0000313" key="3">
    <source>
        <dbReference type="EMBL" id="MFC5133787.1"/>
    </source>
</evidence>
<sequence>MLTGWRYRLTGVVGVAALATLSVYVANLPLLQAILTTHVPIVNRLDPIVLTGNGLRWAVFISTAIVLASFVPLFRPEPRRVLDVVFSVEKRVVFAVCAMATLGYFKWSHRLPRQTVILTTVLLSITLPALFVAISRAPSMDGERSLVIGDDPANIEHVADVYDGPMLGYVAPPTPYRSGDDPTDREPATVTDGGRTVFEHGYVGGLSRFEDAVREYNVDSAILAFETADRAEFFGALHSCHEHGIDAKAHVDHVDSLLVDPTSGDGPIVDIDLDPWDPQDRVIKRLFDVSFAGTALLVLAPVILLISLAIKLEGNGPILFSQNRTYRFGDTFTVYKFRTLKPEPEGEVGTVFDDGRRTRLGDFLRMTHLDEIPQLWSILVGDMSVVGPRPAQTDLEDDFENEAATWKRRWFVKPGLTGLAQIHDATSQEPSLKIDYDVEYIRRQSFTFDVKIVLRQLWQVARDVASLGEDDHEV</sequence>
<protein>
    <submittedName>
        <fullName evidence="3">Sugar transferase</fullName>
    </submittedName>
</protein>
<keyword evidence="1" id="KW-0812">Transmembrane</keyword>
<dbReference type="Pfam" id="PF02397">
    <property type="entry name" value="Bac_transf"/>
    <property type="match status" value="1"/>
</dbReference>
<dbReference type="InterPro" id="IPR003362">
    <property type="entry name" value="Bact_transf"/>
</dbReference>
<feature type="transmembrane region" description="Helical" evidence="1">
    <location>
        <begin position="81"/>
        <end position="104"/>
    </location>
</feature>
<proteinExistence type="predicted"/>
<dbReference type="PANTHER" id="PTHR30576:SF0">
    <property type="entry name" value="UNDECAPRENYL-PHOSPHATE N-ACETYLGALACTOSAMINYL 1-PHOSPHATE TRANSFERASE-RELATED"/>
    <property type="match status" value="1"/>
</dbReference>
<dbReference type="Proteomes" id="UP001596145">
    <property type="component" value="Unassembled WGS sequence"/>
</dbReference>
<feature type="domain" description="Bacterial sugar transferase" evidence="2">
    <location>
        <begin position="284"/>
        <end position="461"/>
    </location>
</feature>
<feature type="transmembrane region" description="Helical" evidence="1">
    <location>
        <begin position="55"/>
        <end position="74"/>
    </location>
</feature>
<dbReference type="GO" id="GO:0016740">
    <property type="term" value="F:transferase activity"/>
    <property type="evidence" value="ECO:0007669"/>
    <property type="project" value="UniProtKB-KW"/>
</dbReference>
<keyword evidence="1" id="KW-0472">Membrane</keyword>
<gene>
    <name evidence="3" type="ORF">ACFPJA_03480</name>
</gene>
<evidence type="ECO:0000259" key="2">
    <source>
        <dbReference type="Pfam" id="PF02397"/>
    </source>
</evidence>
<organism evidence="3 4">
    <name type="scientific">Halorubrum glutamatedens</name>
    <dbReference type="NCBI Taxonomy" id="2707018"/>
    <lineage>
        <taxon>Archaea</taxon>
        <taxon>Methanobacteriati</taxon>
        <taxon>Methanobacteriota</taxon>
        <taxon>Stenosarchaea group</taxon>
        <taxon>Halobacteria</taxon>
        <taxon>Halobacteriales</taxon>
        <taxon>Haloferacaceae</taxon>
        <taxon>Halorubrum</taxon>
    </lineage>
</organism>
<dbReference type="AlphaFoldDB" id="A0ABD5QNU2"/>
<dbReference type="RefSeq" id="WP_122106448.1">
    <property type="nucleotide sequence ID" value="NZ_JBHSKV010000004.1"/>
</dbReference>
<evidence type="ECO:0000313" key="4">
    <source>
        <dbReference type="Proteomes" id="UP001596145"/>
    </source>
</evidence>
<dbReference type="EMBL" id="JBHSKV010000004">
    <property type="protein sequence ID" value="MFC5133787.1"/>
    <property type="molecule type" value="Genomic_DNA"/>
</dbReference>
<feature type="transmembrane region" description="Helical" evidence="1">
    <location>
        <begin position="116"/>
        <end position="134"/>
    </location>
</feature>
<keyword evidence="3" id="KW-0808">Transferase</keyword>
<keyword evidence="1" id="KW-1133">Transmembrane helix</keyword>
<name>A0ABD5QNU2_9EURY</name>
<keyword evidence="4" id="KW-1185">Reference proteome</keyword>
<dbReference type="PANTHER" id="PTHR30576">
    <property type="entry name" value="COLANIC BIOSYNTHESIS UDP-GLUCOSE LIPID CARRIER TRANSFERASE"/>
    <property type="match status" value="1"/>
</dbReference>
<reference evidence="3 4" key="1">
    <citation type="journal article" date="2019" name="Int. J. Syst. Evol. Microbiol.">
        <title>The Global Catalogue of Microorganisms (GCM) 10K type strain sequencing project: providing services to taxonomists for standard genome sequencing and annotation.</title>
        <authorList>
            <consortium name="The Broad Institute Genomics Platform"/>
            <consortium name="The Broad Institute Genome Sequencing Center for Infectious Disease"/>
            <person name="Wu L."/>
            <person name="Ma J."/>
        </authorList>
    </citation>
    <scope>NUCLEOTIDE SEQUENCE [LARGE SCALE GENOMIC DNA]</scope>
    <source>
        <strain evidence="3 4">CGMCC 1.16026</strain>
    </source>
</reference>